<evidence type="ECO:0000313" key="3">
    <source>
        <dbReference type="Proteomes" id="UP000334019"/>
    </source>
</evidence>
<keyword evidence="1" id="KW-0472">Membrane</keyword>
<dbReference type="KEGG" id="atq:GH723_11780"/>
<sequence>MTRRVVDPSRWVSLAVGLVVLLGGAVAVVRVGIGRFPSGPAVDVWGLRFTPLLAVVVLLLGAFFCVAAADPSRAASTFTATFGILGGLAVALIDDDLPAQMLSTPRLGWTCVGLSAVVLVSDLTLPALAVGRPRRRRARPPAGDGHLTRR</sequence>
<reference evidence="2 3" key="1">
    <citation type="submission" date="2019-11" db="EMBL/GenBank/DDBJ databases">
        <authorList>
            <person name="He Y."/>
        </authorList>
    </citation>
    <scope>NUCLEOTIDE SEQUENCE [LARGE SCALE GENOMIC DNA]</scope>
    <source>
        <strain evidence="2 3">SCSIO 58843</strain>
    </source>
</reference>
<gene>
    <name evidence="2" type="ORF">GH723_11780</name>
</gene>
<organism evidence="2 3">
    <name type="scientific">Actinomarinicola tropica</name>
    <dbReference type="NCBI Taxonomy" id="2789776"/>
    <lineage>
        <taxon>Bacteria</taxon>
        <taxon>Bacillati</taxon>
        <taxon>Actinomycetota</taxon>
        <taxon>Acidimicrobiia</taxon>
        <taxon>Acidimicrobiales</taxon>
        <taxon>Iamiaceae</taxon>
        <taxon>Actinomarinicola</taxon>
    </lineage>
</organism>
<dbReference type="Proteomes" id="UP000334019">
    <property type="component" value="Chromosome"/>
</dbReference>
<dbReference type="EMBL" id="CP045851">
    <property type="protein sequence ID" value="QGG95721.1"/>
    <property type="molecule type" value="Genomic_DNA"/>
</dbReference>
<evidence type="ECO:0000313" key="2">
    <source>
        <dbReference type="EMBL" id="QGG95721.1"/>
    </source>
</evidence>
<keyword evidence="1" id="KW-1133">Transmembrane helix</keyword>
<dbReference type="RefSeq" id="WP_153759827.1">
    <property type="nucleotide sequence ID" value="NZ_CP045851.1"/>
</dbReference>
<evidence type="ECO:0000256" key="1">
    <source>
        <dbReference type="SAM" id="Phobius"/>
    </source>
</evidence>
<accession>A0A5Q2RMD8</accession>
<keyword evidence="1" id="KW-0812">Transmembrane</keyword>
<keyword evidence="3" id="KW-1185">Reference proteome</keyword>
<feature type="transmembrane region" description="Helical" evidence="1">
    <location>
        <begin position="74"/>
        <end position="93"/>
    </location>
</feature>
<dbReference type="AlphaFoldDB" id="A0A5Q2RMD8"/>
<protein>
    <submittedName>
        <fullName evidence="2">Uncharacterized protein</fullName>
    </submittedName>
</protein>
<feature type="transmembrane region" description="Helical" evidence="1">
    <location>
        <begin position="45"/>
        <end position="67"/>
    </location>
</feature>
<feature type="transmembrane region" description="Helical" evidence="1">
    <location>
        <begin position="12"/>
        <end position="33"/>
    </location>
</feature>
<feature type="transmembrane region" description="Helical" evidence="1">
    <location>
        <begin position="107"/>
        <end position="130"/>
    </location>
</feature>
<proteinExistence type="predicted"/>
<name>A0A5Q2RMD8_9ACTN</name>